<organism evidence="2 3">
    <name type="scientific">Strongyloides venezuelensis</name>
    <name type="common">Threadworm</name>
    <dbReference type="NCBI Taxonomy" id="75913"/>
    <lineage>
        <taxon>Eukaryota</taxon>
        <taxon>Metazoa</taxon>
        <taxon>Ecdysozoa</taxon>
        <taxon>Nematoda</taxon>
        <taxon>Chromadorea</taxon>
        <taxon>Rhabditida</taxon>
        <taxon>Tylenchina</taxon>
        <taxon>Panagrolaimomorpha</taxon>
        <taxon>Strongyloidoidea</taxon>
        <taxon>Strongyloididae</taxon>
        <taxon>Strongyloides</taxon>
    </lineage>
</organism>
<dbReference type="Proteomes" id="UP000035680">
    <property type="component" value="Unassembled WGS sequence"/>
</dbReference>
<reference evidence="2" key="1">
    <citation type="submission" date="2014-07" db="EMBL/GenBank/DDBJ databases">
        <authorList>
            <person name="Martin A.A"/>
            <person name="De Silva N."/>
        </authorList>
    </citation>
    <scope>NUCLEOTIDE SEQUENCE</scope>
</reference>
<proteinExistence type="predicted"/>
<keyword evidence="1" id="KW-1133">Transmembrane helix</keyword>
<evidence type="ECO:0000313" key="2">
    <source>
        <dbReference type="Proteomes" id="UP000035680"/>
    </source>
</evidence>
<sequence>MKLADGTEINSVDTKKARASMISDMARRQREHEKTQGLSKAQWEYRKKLLTSIGVSVSVVSIAIAIQYYLNR</sequence>
<feature type="transmembrane region" description="Helical" evidence="1">
    <location>
        <begin position="49"/>
        <end position="70"/>
    </location>
</feature>
<keyword evidence="1" id="KW-0472">Membrane</keyword>
<keyword evidence="1" id="KW-0812">Transmembrane</keyword>
<evidence type="ECO:0000313" key="3">
    <source>
        <dbReference type="WBParaSite" id="SVE_1935300.1"/>
    </source>
</evidence>
<evidence type="ECO:0000256" key="1">
    <source>
        <dbReference type="SAM" id="Phobius"/>
    </source>
</evidence>
<dbReference type="WBParaSite" id="SVE_1935300.1">
    <property type="protein sequence ID" value="SVE_1935300.1"/>
    <property type="gene ID" value="SVE_1935300"/>
</dbReference>
<accession>A0A0K0G3P6</accession>
<reference evidence="3" key="2">
    <citation type="submission" date="2015-08" db="UniProtKB">
        <authorList>
            <consortium name="WormBaseParasite"/>
        </authorList>
    </citation>
    <scope>IDENTIFICATION</scope>
</reference>
<keyword evidence="2" id="KW-1185">Reference proteome</keyword>
<dbReference type="AlphaFoldDB" id="A0A0K0G3P6"/>
<protein>
    <submittedName>
        <fullName evidence="3">Coiled-coil domain-containing protein 167</fullName>
    </submittedName>
</protein>
<name>A0A0K0G3P6_STRVS</name>